<reference evidence="1 2" key="1">
    <citation type="journal article" date="2014" name="PLoS ONE">
        <title>The first complete genome sequence of the class fimbriimonadia in the phylum armatimonadetes.</title>
        <authorList>
            <person name="Hu Z.Y."/>
            <person name="Wang Y.Z."/>
            <person name="Im W.T."/>
            <person name="Wang S.Y."/>
            <person name="Zhao G.P."/>
            <person name="Zheng H.J."/>
            <person name="Quan Z.X."/>
        </authorList>
    </citation>
    <scope>NUCLEOTIDE SEQUENCE [LARGE SCALE GENOMIC DNA]</scope>
    <source>
        <strain evidence="1">Gsoil 348</strain>
    </source>
</reference>
<evidence type="ECO:0000313" key="1">
    <source>
        <dbReference type="EMBL" id="AIE86526.1"/>
    </source>
</evidence>
<sequence length="45" mass="4746">MTSTNDPISQADVSLVNSMPLSGSVWFCQTNWGLNVAGFGSQKGL</sequence>
<keyword evidence="2" id="KW-1185">Reference proteome</keyword>
<dbReference type="EMBL" id="CP007139">
    <property type="protein sequence ID" value="AIE86526.1"/>
    <property type="molecule type" value="Genomic_DNA"/>
</dbReference>
<dbReference type="Proteomes" id="UP000027982">
    <property type="component" value="Chromosome"/>
</dbReference>
<evidence type="ECO:0000313" key="2">
    <source>
        <dbReference type="Proteomes" id="UP000027982"/>
    </source>
</evidence>
<dbReference type="STRING" id="661478.OP10G_3158"/>
<protein>
    <submittedName>
        <fullName evidence="1">Uncharacterized protein</fullName>
    </submittedName>
</protein>
<dbReference type="HOGENOM" id="CLU_3200096_0_0_0"/>
<name>A0A068NSX6_FIMGI</name>
<accession>A0A068NSX6</accession>
<gene>
    <name evidence="1" type="ORF">OP10G_3158</name>
</gene>
<dbReference type="KEGG" id="fgi:OP10G_3158"/>
<dbReference type="AlphaFoldDB" id="A0A068NSX6"/>
<proteinExistence type="predicted"/>
<organism evidence="1 2">
    <name type="scientific">Fimbriimonas ginsengisoli Gsoil 348</name>
    <dbReference type="NCBI Taxonomy" id="661478"/>
    <lineage>
        <taxon>Bacteria</taxon>
        <taxon>Bacillati</taxon>
        <taxon>Armatimonadota</taxon>
        <taxon>Fimbriimonadia</taxon>
        <taxon>Fimbriimonadales</taxon>
        <taxon>Fimbriimonadaceae</taxon>
        <taxon>Fimbriimonas</taxon>
    </lineage>
</organism>